<name>A0A835C247_9POAL</name>
<dbReference type="EMBL" id="JACEFO010001753">
    <property type="protein sequence ID" value="KAF8711272.1"/>
    <property type="molecule type" value="Genomic_DNA"/>
</dbReference>
<dbReference type="PROSITE" id="PS51257">
    <property type="entry name" value="PROKAR_LIPOPROTEIN"/>
    <property type="match status" value="1"/>
</dbReference>
<evidence type="ECO:0000313" key="1">
    <source>
        <dbReference type="EMBL" id="KAF8711272.1"/>
    </source>
</evidence>
<evidence type="ECO:0000313" key="2">
    <source>
        <dbReference type="Proteomes" id="UP000636709"/>
    </source>
</evidence>
<proteinExistence type="predicted"/>
<dbReference type="SUPFAM" id="SSF47699">
    <property type="entry name" value="Bifunctional inhibitor/lipid-transfer protein/seed storage 2S albumin"/>
    <property type="match status" value="1"/>
</dbReference>
<sequence>MKACYRYIFTSSPGGAPQIWSSCCRSVRSVPNRDMDCIVDLLKVREQHLYEKRIRDLKLICTVSSPPPAPHNHQVNNIISLLSISYKLHCNCN</sequence>
<protein>
    <submittedName>
        <fullName evidence="1">Uncharacterized protein</fullName>
    </submittedName>
</protein>
<accession>A0A835C247</accession>
<organism evidence="1 2">
    <name type="scientific">Digitaria exilis</name>
    <dbReference type="NCBI Taxonomy" id="1010633"/>
    <lineage>
        <taxon>Eukaryota</taxon>
        <taxon>Viridiplantae</taxon>
        <taxon>Streptophyta</taxon>
        <taxon>Embryophyta</taxon>
        <taxon>Tracheophyta</taxon>
        <taxon>Spermatophyta</taxon>
        <taxon>Magnoliopsida</taxon>
        <taxon>Liliopsida</taxon>
        <taxon>Poales</taxon>
        <taxon>Poaceae</taxon>
        <taxon>PACMAD clade</taxon>
        <taxon>Panicoideae</taxon>
        <taxon>Panicodae</taxon>
        <taxon>Paniceae</taxon>
        <taxon>Anthephorinae</taxon>
        <taxon>Digitaria</taxon>
    </lineage>
</organism>
<reference evidence="1" key="1">
    <citation type="submission" date="2020-07" db="EMBL/GenBank/DDBJ databases">
        <title>Genome sequence and genetic diversity analysis of an under-domesticated orphan crop, white fonio (Digitaria exilis).</title>
        <authorList>
            <person name="Bennetzen J.L."/>
            <person name="Chen S."/>
            <person name="Ma X."/>
            <person name="Wang X."/>
            <person name="Yssel A.E.J."/>
            <person name="Chaluvadi S.R."/>
            <person name="Johnson M."/>
            <person name="Gangashetty P."/>
            <person name="Hamidou F."/>
            <person name="Sanogo M.D."/>
            <person name="Zwaenepoel A."/>
            <person name="Wallace J."/>
            <person name="Van De Peer Y."/>
            <person name="Van Deynze A."/>
        </authorList>
    </citation>
    <scope>NUCLEOTIDE SEQUENCE</scope>
    <source>
        <tissue evidence="1">Leaves</tissue>
    </source>
</reference>
<dbReference type="AlphaFoldDB" id="A0A835C247"/>
<keyword evidence="2" id="KW-1185">Reference proteome</keyword>
<comment type="caution">
    <text evidence="1">The sequence shown here is derived from an EMBL/GenBank/DDBJ whole genome shotgun (WGS) entry which is preliminary data.</text>
</comment>
<dbReference type="OrthoDB" id="672557at2759"/>
<gene>
    <name evidence="1" type="ORF">HU200_029293</name>
</gene>
<dbReference type="InterPro" id="IPR036312">
    <property type="entry name" value="Bifun_inhib/LTP/seed_sf"/>
</dbReference>
<dbReference type="Proteomes" id="UP000636709">
    <property type="component" value="Unassembled WGS sequence"/>
</dbReference>